<protein>
    <recommendedName>
        <fullName evidence="1">Reverse transcriptase domain-containing protein</fullName>
    </recommendedName>
</protein>
<dbReference type="PANTHER" id="PTHR33116:SF78">
    <property type="entry name" value="OS12G0587133 PROTEIN"/>
    <property type="match status" value="1"/>
</dbReference>
<proteinExistence type="predicted"/>
<dbReference type="PROSITE" id="PS50878">
    <property type="entry name" value="RT_POL"/>
    <property type="match status" value="1"/>
</dbReference>
<dbReference type="CDD" id="cd01650">
    <property type="entry name" value="RT_nLTR_like"/>
    <property type="match status" value="1"/>
</dbReference>
<dbReference type="Pfam" id="PF00078">
    <property type="entry name" value="RVT_1"/>
    <property type="match status" value="1"/>
</dbReference>
<organism evidence="2">
    <name type="scientific">Fagus sylvatica</name>
    <name type="common">Beechnut</name>
    <dbReference type="NCBI Taxonomy" id="28930"/>
    <lineage>
        <taxon>Eukaryota</taxon>
        <taxon>Viridiplantae</taxon>
        <taxon>Streptophyta</taxon>
        <taxon>Embryophyta</taxon>
        <taxon>Tracheophyta</taxon>
        <taxon>Spermatophyta</taxon>
        <taxon>Magnoliopsida</taxon>
        <taxon>eudicotyledons</taxon>
        <taxon>Gunneridae</taxon>
        <taxon>Pentapetalae</taxon>
        <taxon>rosids</taxon>
        <taxon>fabids</taxon>
        <taxon>Fagales</taxon>
        <taxon>Fagaceae</taxon>
        <taxon>Fagus</taxon>
    </lineage>
</organism>
<dbReference type="InterPro" id="IPR000477">
    <property type="entry name" value="RT_dom"/>
</dbReference>
<feature type="domain" description="Reverse transcriptase" evidence="1">
    <location>
        <begin position="143"/>
        <end position="502"/>
    </location>
</feature>
<sequence length="753" mass="85857">MSRIDRVLVSTDWEEHYPDVVQKLMPKPISDHNPVLLEAGGMARGKSSFKFENMWLQAPDFVDKVEEWWSGYSYSGTPSFVLAQKLKALKGDLKEWNKRVFGDVGIKRQQLECELQAFDDKESLSSLSLEEHILRDVCRAELENVAQLEEVSWRQKSRTLWLKEGDNNTKFFHKMANSHRRYNYMDKVVVDGVVYEEESEIREKVVHFYESLYQESETWRPTVDGLEFDGITATESALLEHKFEKDEVLQVVKDLQGDKAPGPDGFTMAFFQKCWSVIEEDVMGFFRRGVSSLKILDSVLIANECLDSRLKSRNPGVICKLDIEKAYDHVNWSCLLHLMERMGFGRRWRLWIEACISSVQFSVLVNGSPEGFFSCSRGLRQGDPLSPLLFLLVMEVLSRMLNKVEEEGLIQGFRAGNNAVDGLCISHLLYADDTILFCDADPDKLLYVRMVLTCFEAVTGLRVNMAKSEMVPVGEVQNISELAESLCCHIGGLPLSYLGMPLGASYKAVAVWNPIIEKLERRLSGWQKLYLSKGGRLTLLKSTLSSLPTYFLSLFTIPISVMRRIEKMQRDFLWGGLGDEVKHHLVSWDKVCAPKEVGGLGVRSLVLTNKALQGKWLWRFGLEGHHLWRRVLVAKFGSDLGGWRTKSSRGPHGCGLWKGIMSGWDDYFQHVEFVVGQGTRISFWKDKWCGDTSLMVLFPILFTCSANREATIAEVLSGPDSAGVREWNVTFVRDFNDWEVDVVAEFFQFLHSS</sequence>
<evidence type="ECO:0000259" key="1">
    <source>
        <dbReference type="PROSITE" id="PS50878"/>
    </source>
</evidence>
<dbReference type="InterPro" id="IPR043502">
    <property type="entry name" value="DNA/RNA_pol_sf"/>
</dbReference>
<dbReference type="EMBL" id="OIVN01003557">
    <property type="protein sequence ID" value="SPD12051.1"/>
    <property type="molecule type" value="Genomic_DNA"/>
</dbReference>
<evidence type="ECO:0000313" key="2">
    <source>
        <dbReference type="EMBL" id="SPD12051.1"/>
    </source>
</evidence>
<dbReference type="SUPFAM" id="SSF56672">
    <property type="entry name" value="DNA/RNA polymerases"/>
    <property type="match status" value="1"/>
</dbReference>
<accession>A0A2N9HK12</accession>
<reference evidence="2" key="1">
    <citation type="submission" date="2018-02" db="EMBL/GenBank/DDBJ databases">
        <authorList>
            <person name="Cohen D.B."/>
            <person name="Kent A.D."/>
        </authorList>
    </citation>
    <scope>NUCLEOTIDE SEQUENCE</scope>
</reference>
<name>A0A2N9HK12_FAGSY</name>
<dbReference type="PANTHER" id="PTHR33116">
    <property type="entry name" value="REVERSE TRANSCRIPTASE ZINC-BINDING DOMAIN-CONTAINING PROTEIN-RELATED-RELATED"/>
    <property type="match status" value="1"/>
</dbReference>
<gene>
    <name evidence="2" type="ORF">FSB_LOCUS39933</name>
</gene>
<dbReference type="AlphaFoldDB" id="A0A2N9HK12"/>